<dbReference type="Gene3D" id="2.40.170.20">
    <property type="entry name" value="TonB-dependent receptor, beta-barrel domain"/>
    <property type="match status" value="1"/>
</dbReference>
<dbReference type="PANTHER" id="PTHR30069:SF29">
    <property type="entry name" value="HEMOGLOBIN AND HEMOGLOBIN-HAPTOGLOBIN-BINDING PROTEIN 1-RELATED"/>
    <property type="match status" value="1"/>
</dbReference>
<dbReference type="InterPro" id="IPR036942">
    <property type="entry name" value="Beta-barrel_TonB_sf"/>
</dbReference>
<keyword evidence="9" id="KW-0998">Cell outer membrane</keyword>
<comment type="caution">
    <text evidence="12">The sequence shown here is derived from an EMBL/GenBank/DDBJ whole genome shotgun (WGS) entry which is preliminary data.</text>
</comment>
<evidence type="ECO:0000256" key="5">
    <source>
        <dbReference type="ARBA" id="ARBA00022729"/>
    </source>
</evidence>
<comment type="subcellular location">
    <subcellularLocation>
        <location evidence="1">Cell outer membrane</location>
        <topology evidence="1">Multi-pass membrane protein</topology>
    </subcellularLocation>
</comment>
<dbReference type="SUPFAM" id="SSF56935">
    <property type="entry name" value="Porins"/>
    <property type="match status" value="1"/>
</dbReference>
<gene>
    <name evidence="12" type="ORF">HOP12_00350</name>
</gene>
<keyword evidence="3" id="KW-1134">Transmembrane beta strand</keyword>
<evidence type="ECO:0000256" key="8">
    <source>
        <dbReference type="ARBA" id="ARBA00023170"/>
    </source>
</evidence>
<dbReference type="InterPro" id="IPR000531">
    <property type="entry name" value="Beta-barrel_TonB"/>
</dbReference>
<evidence type="ECO:0000313" key="12">
    <source>
        <dbReference type="EMBL" id="NOT32601.1"/>
    </source>
</evidence>
<keyword evidence="8 12" id="KW-0675">Receptor</keyword>
<accession>A0A849SDP5</accession>
<feature type="domain" description="TonB-dependent receptor-like beta-barrel" evidence="11">
    <location>
        <begin position="320"/>
        <end position="657"/>
    </location>
</feature>
<evidence type="ECO:0000256" key="4">
    <source>
        <dbReference type="ARBA" id="ARBA00022692"/>
    </source>
</evidence>
<dbReference type="PANTHER" id="PTHR30069">
    <property type="entry name" value="TONB-DEPENDENT OUTER MEMBRANE RECEPTOR"/>
    <property type="match status" value="1"/>
</dbReference>
<protein>
    <submittedName>
        <fullName evidence="12">TonB-dependent receptor</fullName>
    </submittedName>
</protein>
<keyword evidence="7" id="KW-0472">Membrane</keyword>
<feature type="chain" id="PRO_5032287000" evidence="10">
    <location>
        <begin position="31"/>
        <end position="803"/>
    </location>
</feature>
<proteinExistence type="predicted"/>
<dbReference type="GO" id="GO:0044718">
    <property type="term" value="P:siderophore transmembrane transport"/>
    <property type="evidence" value="ECO:0007669"/>
    <property type="project" value="TreeGrafter"/>
</dbReference>
<evidence type="ECO:0000256" key="1">
    <source>
        <dbReference type="ARBA" id="ARBA00004571"/>
    </source>
</evidence>
<reference evidence="12 13" key="1">
    <citation type="submission" date="2020-04" db="EMBL/GenBank/DDBJ databases">
        <title>Metagenomic profiling of ammonia- and methane-oxidizing microorganisms in a Dutch drinking water treatment plant.</title>
        <authorList>
            <person name="Poghosyan L."/>
            <person name="Leucker S."/>
        </authorList>
    </citation>
    <scope>NUCLEOTIDE SEQUENCE [LARGE SCALE GENOMIC DNA]</scope>
    <source>
        <strain evidence="12">S-RSF-IL-03</strain>
    </source>
</reference>
<organism evidence="12 13">
    <name type="scientific">Eiseniibacteriota bacterium</name>
    <dbReference type="NCBI Taxonomy" id="2212470"/>
    <lineage>
        <taxon>Bacteria</taxon>
        <taxon>Candidatus Eiseniibacteriota</taxon>
    </lineage>
</organism>
<keyword evidence="2" id="KW-0813">Transport</keyword>
<keyword evidence="4" id="KW-0812">Transmembrane</keyword>
<dbReference type="Proteomes" id="UP000580839">
    <property type="component" value="Unassembled WGS sequence"/>
</dbReference>
<sequence length="803" mass="87594">MSSLSTLLTLMLTSCSCPQLSLALAWTAFAAADSARVVRQMDSVEVRARLLDPRSSQTLRVVSFAALRGLPLDRLVDAIALQPGVVVTADGLSVRGGRVGTSSTWFDGMPLDEPIRHRMMEVPLAALARAELATGALEAQEGATLAGTLRLEPLEPTATWRVRVLWTSDARTGTHYDRASGVVAGPLAAGFGAVAAAEGRLDDTWLPNLRSRSRSRTSLLGGSFGWRADNAASGSLRIAPIAGRSGPRLHLLATRRVELPFDPGWTVNGPVNDCIGPLCAQGPGVVDSASADYFYRAADHVPITDDRRLAAFFTWASAETLSRVSMRLGWSATHRITSVGGGNDDSYLFARQVPLYGYPGSPAGDPFLAYGGDWPFFRRELTRSWHARADLDRFTRQGHRIRAGLGGRWDDLNLREWDLTTLGTGVDSLRAFDTSAPGAFGYVQSRWAFEGFVLNAGLRGEWFTPGSDAESQPMPGRPGGYFSLSPRIGLAYPISDRDAFSFAYARLQQDPARDFLYDSRGQVDWRTPLGNAGIEPATAITYEAALQHVIGAGSRVQIGVFYREWYDEPGARAIDVRNQGLGSRFEGVDAGHAGGVEATFSWNARYARGEVTYTIMDARGNSSLAEGFPVGPRFGPRPAPIQDAPLDWDRRHQLNLSLHQAVHRSTSIDVHAWIASGTPWTPREQGVADIDAGAVNSRRLPWTESTELAVHTTLPRFERFAVGLEVRNLFDHRGPARATLDGFPHPEINSRLDDYGAFRTQTGLGGAFWDTGSGSQPAGWVRVFDPRLDQASRTVRMRLEFTW</sequence>
<dbReference type="AlphaFoldDB" id="A0A849SDP5"/>
<dbReference type="Pfam" id="PF00593">
    <property type="entry name" value="TonB_dep_Rec_b-barrel"/>
    <property type="match status" value="1"/>
</dbReference>
<dbReference type="GO" id="GO:0015344">
    <property type="term" value="F:siderophore uptake transmembrane transporter activity"/>
    <property type="evidence" value="ECO:0007669"/>
    <property type="project" value="TreeGrafter"/>
</dbReference>
<evidence type="ECO:0000313" key="13">
    <source>
        <dbReference type="Proteomes" id="UP000580839"/>
    </source>
</evidence>
<evidence type="ECO:0000256" key="9">
    <source>
        <dbReference type="ARBA" id="ARBA00023237"/>
    </source>
</evidence>
<dbReference type="GO" id="GO:0009279">
    <property type="term" value="C:cell outer membrane"/>
    <property type="evidence" value="ECO:0007669"/>
    <property type="project" value="UniProtKB-SubCell"/>
</dbReference>
<keyword evidence="6" id="KW-0798">TonB box</keyword>
<dbReference type="EMBL" id="JABFRW010000005">
    <property type="protein sequence ID" value="NOT32601.1"/>
    <property type="molecule type" value="Genomic_DNA"/>
</dbReference>
<feature type="signal peptide" evidence="10">
    <location>
        <begin position="1"/>
        <end position="30"/>
    </location>
</feature>
<evidence type="ECO:0000256" key="7">
    <source>
        <dbReference type="ARBA" id="ARBA00023136"/>
    </source>
</evidence>
<name>A0A849SDP5_UNCEI</name>
<evidence type="ECO:0000256" key="10">
    <source>
        <dbReference type="SAM" id="SignalP"/>
    </source>
</evidence>
<evidence type="ECO:0000259" key="11">
    <source>
        <dbReference type="Pfam" id="PF00593"/>
    </source>
</evidence>
<evidence type="ECO:0000256" key="3">
    <source>
        <dbReference type="ARBA" id="ARBA00022452"/>
    </source>
</evidence>
<evidence type="ECO:0000256" key="2">
    <source>
        <dbReference type="ARBA" id="ARBA00022448"/>
    </source>
</evidence>
<keyword evidence="5 10" id="KW-0732">Signal</keyword>
<evidence type="ECO:0000256" key="6">
    <source>
        <dbReference type="ARBA" id="ARBA00023077"/>
    </source>
</evidence>
<dbReference type="InterPro" id="IPR039426">
    <property type="entry name" value="TonB-dep_rcpt-like"/>
</dbReference>